<dbReference type="InterPro" id="IPR025997">
    <property type="entry name" value="SBP_2_dom"/>
</dbReference>
<dbReference type="Proteomes" id="UP000004893">
    <property type="component" value="Unassembled WGS sequence"/>
</dbReference>
<evidence type="ECO:0000256" key="1">
    <source>
        <dbReference type="ARBA" id="ARBA00004196"/>
    </source>
</evidence>
<dbReference type="AlphaFoldDB" id="C0BWS5"/>
<dbReference type="PANTHER" id="PTHR30036:SF7">
    <property type="entry name" value="ABC TRANSPORTER PERIPLASMIC-BINDING PROTEIN YPHF"/>
    <property type="match status" value="1"/>
</dbReference>
<reference evidence="5" key="1">
    <citation type="submission" date="2009-02" db="EMBL/GenBank/DDBJ databases">
        <authorList>
            <person name="Fulton L."/>
            <person name="Clifton S."/>
            <person name="Fulton B."/>
            <person name="Xu J."/>
            <person name="Minx P."/>
            <person name="Pepin K.H."/>
            <person name="Johnson M."/>
            <person name="Bhonagiri V."/>
            <person name="Nash W.E."/>
            <person name="Mardis E.R."/>
            <person name="Wilson R.K."/>
        </authorList>
    </citation>
    <scope>NUCLEOTIDE SEQUENCE [LARGE SCALE GENOMIC DNA]</scope>
    <source>
        <strain evidence="5">DSM 15053</strain>
    </source>
</reference>
<keyword evidence="3" id="KW-0732">Signal</keyword>
<gene>
    <name evidence="5" type="ORF">CLOHYLEM_04259</name>
</gene>
<dbReference type="InterPro" id="IPR028082">
    <property type="entry name" value="Peripla_BP_I"/>
</dbReference>
<dbReference type="GO" id="GO:0030246">
    <property type="term" value="F:carbohydrate binding"/>
    <property type="evidence" value="ECO:0007669"/>
    <property type="project" value="TreeGrafter"/>
</dbReference>
<feature type="chain" id="PRO_5038594448" evidence="3">
    <location>
        <begin position="22"/>
        <end position="370"/>
    </location>
</feature>
<evidence type="ECO:0000259" key="4">
    <source>
        <dbReference type="Pfam" id="PF13407"/>
    </source>
</evidence>
<dbReference type="SUPFAM" id="SSF53822">
    <property type="entry name" value="Periplasmic binding protein-like I"/>
    <property type="match status" value="1"/>
</dbReference>
<dbReference type="GO" id="GO:0030288">
    <property type="term" value="C:outer membrane-bounded periplasmic space"/>
    <property type="evidence" value="ECO:0007669"/>
    <property type="project" value="TreeGrafter"/>
</dbReference>
<feature type="signal peptide" evidence="3">
    <location>
        <begin position="1"/>
        <end position="21"/>
    </location>
</feature>
<name>C0BWS5_9FIRM</name>
<dbReference type="OrthoDB" id="9795981at2"/>
<comment type="similarity">
    <text evidence="2">Belongs to the bacterial solute-binding protein 2 family.</text>
</comment>
<dbReference type="eggNOG" id="COG1879">
    <property type="taxonomic scope" value="Bacteria"/>
</dbReference>
<comment type="subcellular location">
    <subcellularLocation>
        <location evidence="1">Cell envelope</location>
    </subcellularLocation>
</comment>
<dbReference type="Gene3D" id="3.40.50.2300">
    <property type="match status" value="2"/>
</dbReference>
<protein>
    <submittedName>
        <fullName evidence="5">Autoinducer 2-binding protein LsrB</fullName>
    </submittedName>
</protein>
<dbReference type="PANTHER" id="PTHR30036">
    <property type="entry name" value="D-XYLOSE-BINDING PERIPLASMIC PROTEIN"/>
    <property type="match status" value="1"/>
</dbReference>
<dbReference type="InterPro" id="IPR050555">
    <property type="entry name" value="Bact_Solute-Bind_Prot2"/>
</dbReference>
<sequence length="370" mass="39262">MKKKLISALLCAAMIATMVVGCGKSGSDSDSKDSGDTKKSGDDLQIVFVPKVTGNSFFESANDGAQEFAKKVGGFEIKYDGSATAAVADQVTIINNAINQGADGIAVSSVDATGLDEVMKKAMDAGLAVVTWDSDVSADARQIMVSQGSPEILGEFLLQLSENALKASGLDPAKDAVKYCWHYSQATVTDQNSWHDAAEKMISEKYPNWENVAPDNYYSEQDAEKAISVGESVLTAHEDINLVICCDSTALPGQAQAAQNLGKTTKDVAITGFATPNAMKDFCTAGVVNNWGLWDTGLQGSIANYMAYYLASGNKVTIGDKVDIPEIGEVEIVNNSEITGDDADNVDGSGVVFLPERAEFNADNMDDYDF</sequence>
<evidence type="ECO:0000256" key="2">
    <source>
        <dbReference type="ARBA" id="ARBA00007639"/>
    </source>
</evidence>
<evidence type="ECO:0000313" key="5">
    <source>
        <dbReference type="EMBL" id="EEG75523.1"/>
    </source>
</evidence>
<proteinExistence type="inferred from homology"/>
<dbReference type="STRING" id="553973.CLOHYLEM_04259"/>
<accession>C0BWS5</accession>
<dbReference type="HOGENOM" id="CLU_037628_3_0_9"/>
<keyword evidence="6" id="KW-1185">Reference proteome</keyword>
<comment type="caution">
    <text evidence="5">The sequence shown here is derived from an EMBL/GenBank/DDBJ whole genome shotgun (WGS) entry which is preliminary data.</text>
</comment>
<dbReference type="RefSeq" id="WP_006441591.1">
    <property type="nucleotide sequence ID" value="NZ_CP036524.1"/>
</dbReference>
<evidence type="ECO:0000256" key="3">
    <source>
        <dbReference type="SAM" id="SignalP"/>
    </source>
</evidence>
<feature type="domain" description="Periplasmic binding protein" evidence="4">
    <location>
        <begin position="46"/>
        <end position="315"/>
    </location>
</feature>
<dbReference type="PROSITE" id="PS51257">
    <property type="entry name" value="PROKAR_LIPOPROTEIN"/>
    <property type="match status" value="1"/>
</dbReference>
<organism evidence="5 6">
    <name type="scientific">[Clostridium] hylemonae DSM 15053</name>
    <dbReference type="NCBI Taxonomy" id="553973"/>
    <lineage>
        <taxon>Bacteria</taxon>
        <taxon>Bacillati</taxon>
        <taxon>Bacillota</taxon>
        <taxon>Clostridia</taxon>
        <taxon>Lachnospirales</taxon>
        <taxon>Lachnospiraceae</taxon>
    </lineage>
</organism>
<evidence type="ECO:0000313" key="6">
    <source>
        <dbReference type="Proteomes" id="UP000004893"/>
    </source>
</evidence>
<dbReference type="EMBL" id="ABYI02000007">
    <property type="protein sequence ID" value="EEG75523.1"/>
    <property type="molecule type" value="Genomic_DNA"/>
</dbReference>
<reference evidence="5" key="2">
    <citation type="submission" date="2013-06" db="EMBL/GenBank/DDBJ databases">
        <title>Draft genome sequence of Clostridium hylemonae (DSM 15053).</title>
        <authorList>
            <person name="Sudarsanam P."/>
            <person name="Ley R."/>
            <person name="Guruge J."/>
            <person name="Turnbaugh P.J."/>
            <person name="Mahowald M."/>
            <person name="Liep D."/>
            <person name="Gordon J."/>
        </authorList>
    </citation>
    <scope>NUCLEOTIDE SEQUENCE</scope>
    <source>
        <strain evidence="5">DSM 15053</strain>
    </source>
</reference>
<dbReference type="Pfam" id="PF13407">
    <property type="entry name" value="Peripla_BP_4"/>
    <property type="match status" value="1"/>
</dbReference>